<feature type="binding site" evidence="9">
    <location>
        <position position="52"/>
    </location>
    <ligand>
        <name>Zn(2+)</name>
        <dbReference type="ChEBI" id="CHEBI:29105"/>
        <label>2</label>
    </ligand>
</feature>
<keyword evidence="6 9" id="KW-0823">Tryptophan catabolism</keyword>
<evidence type="ECO:0000313" key="11">
    <source>
        <dbReference type="Proteomes" id="UP000316425"/>
    </source>
</evidence>
<dbReference type="AlphaFoldDB" id="A0A556PL40"/>
<dbReference type="SUPFAM" id="SSF102198">
    <property type="entry name" value="Putative cyclase"/>
    <property type="match status" value="1"/>
</dbReference>
<dbReference type="InterPro" id="IPR037175">
    <property type="entry name" value="KFase_sf"/>
</dbReference>
<evidence type="ECO:0000256" key="3">
    <source>
        <dbReference type="ARBA" id="ARBA00022723"/>
    </source>
</evidence>
<dbReference type="GO" id="GO:0008270">
    <property type="term" value="F:zinc ion binding"/>
    <property type="evidence" value="ECO:0007669"/>
    <property type="project" value="UniProtKB-UniRule"/>
</dbReference>
<evidence type="ECO:0000256" key="8">
    <source>
        <dbReference type="ARBA" id="ARBA00060547"/>
    </source>
</evidence>
<dbReference type="OrthoDB" id="9796085at2"/>
<dbReference type="NCBIfam" id="TIGR03035">
    <property type="entry name" value="trp_arylform"/>
    <property type="match status" value="1"/>
</dbReference>
<name>A0A556PL40_9BACI</name>
<feature type="binding site" evidence="9">
    <location>
        <position position="50"/>
    </location>
    <ligand>
        <name>Zn(2+)</name>
        <dbReference type="ChEBI" id="CHEBI:29105"/>
        <label>1</label>
    </ligand>
</feature>
<comment type="pathway">
    <text evidence="8 9">Amino-acid degradation; L-tryptophan degradation via kynurenine pathway; L-kynurenine from L-tryptophan: step 2/2.</text>
</comment>
<evidence type="ECO:0000256" key="2">
    <source>
        <dbReference type="ARBA" id="ARBA00011738"/>
    </source>
</evidence>
<evidence type="ECO:0000256" key="4">
    <source>
        <dbReference type="ARBA" id="ARBA00022801"/>
    </source>
</evidence>
<evidence type="ECO:0000256" key="5">
    <source>
        <dbReference type="ARBA" id="ARBA00022833"/>
    </source>
</evidence>
<feature type="binding site" evidence="9">
    <location>
        <position position="52"/>
    </location>
    <ligand>
        <name>Zn(2+)</name>
        <dbReference type="ChEBI" id="CHEBI:29105"/>
        <label>1</label>
    </ligand>
</feature>
<keyword evidence="5 9" id="KW-0862">Zinc</keyword>
<dbReference type="RefSeq" id="WP_144088861.1">
    <property type="nucleotide sequence ID" value="NZ_VMHE01000012.1"/>
</dbReference>
<gene>
    <name evidence="9 10" type="primary">kynB</name>
    <name evidence="10" type="ORF">FPQ13_08190</name>
</gene>
<organism evidence="10 11">
    <name type="scientific">Allobacillus salarius</name>
    <dbReference type="NCBI Taxonomy" id="1955272"/>
    <lineage>
        <taxon>Bacteria</taxon>
        <taxon>Bacillati</taxon>
        <taxon>Bacillota</taxon>
        <taxon>Bacilli</taxon>
        <taxon>Bacillales</taxon>
        <taxon>Bacillaceae</taxon>
        <taxon>Allobacillus</taxon>
    </lineage>
</organism>
<dbReference type="UniPathway" id="UPA00333">
    <property type="reaction ID" value="UER00454"/>
</dbReference>
<keyword evidence="4 9" id="KW-0378">Hydrolase</keyword>
<dbReference type="GO" id="GO:0004328">
    <property type="term" value="F:formamidase activity"/>
    <property type="evidence" value="ECO:0007669"/>
    <property type="project" value="InterPro"/>
</dbReference>
<comment type="similarity">
    <text evidence="9">Belongs to the Cyclase 1 superfamily. KynB family.</text>
</comment>
<comment type="function">
    <text evidence="1 9">Catalyzes the hydrolysis of N-formyl-L-kynurenine to L-kynurenine, the second step in the kynurenine pathway of tryptophan degradation.</text>
</comment>
<sequence length="208" mass="23083">MIIDISRKLNAHTPTWPGDRPFSYDLTWSKEDTGSVNVGQIASSCHTATHVDAPFHFNSHGTTIDQLPLELFIGRAKVVDVSTKWLIKPEDLAFIDFSQTKRLLLKTNAWSDPSTFPKEIPQLDPSLGEYLNRHGVELLGVDLPSVDPLDSKTLDMHHALEENHIHILEGLDLSAVEPGDYRLTALPLFIEGADGSPVRAILETIDQS</sequence>
<dbReference type="GO" id="GO:0019441">
    <property type="term" value="P:L-tryptophan catabolic process to kynurenine"/>
    <property type="evidence" value="ECO:0007669"/>
    <property type="project" value="UniProtKB-UniRule"/>
</dbReference>
<dbReference type="PANTHER" id="PTHR31118:SF32">
    <property type="entry name" value="KYNURENINE FORMAMIDASE"/>
    <property type="match status" value="1"/>
</dbReference>
<protein>
    <recommendedName>
        <fullName evidence="9">Kynurenine formamidase</fullName>
        <shortName evidence="9">KFA</shortName>
        <shortName evidence="9">KFase</shortName>
        <ecNumber evidence="9">3.5.1.9</ecNumber>
    </recommendedName>
    <alternativeName>
        <fullName evidence="9">Arylformamidase</fullName>
    </alternativeName>
    <alternativeName>
        <fullName evidence="9">N-formylkynurenine formamidase</fullName>
        <shortName evidence="9">FKF</shortName>
    </alternativeName>
</protein>
<feature type="binding site" evidence="9">
    <location>
        <position position="157"/>
    </location>
    <ligand>
        <name>Zn(2+)</name>
        <dbReference type="ChEBI" id="CHEBI:29105"/>
        <label>2</label>
    </ligand>
</feature>
<evidence type="ECO:0000313" key="10">
    <source>
        <dbReference type="EMBL" id="TSJ65097.1"/>
    </source>
</evidence>
<dbReference type="HAMAP" id="MF_01969">
    <property type="entry name" value="KynB"/>
    <property type="match status" value="1"/>
</dbReference>
<dbReference type="EMBL" id="VMHE01000012">
    <property type="protein sequence ID" value="TSJ65097.1"/>
    <property type="molecule type" value="Genomic_DNA"/>
</dbReference>
<feature type="binding site" evidence="9">
    <location>
        <position position="16"/>
    </location>
    <ligand>
        <name>substrate</name>
    </ligand>
</feature>
<feature type="active site" description="Proton donor/acceptor" evidence="9">
    <location>
        <position position="56"/>
    </location>
</feature>
<comment type="cofactor">
    <cofactor evidence="9">
        <name>Zn(2+)</name>
        <dbReference type="ChEBI" id="CHEBI:29105"/>
    </cofactor>
    <text evidence="9">Binds 2 zinc ions per subunit.</text>
</comment>
<keyword evidence="3 9" id="KW-0479">Metal-binding</keyword>
<dbReference type="Pfam" id="PF04199">
    <property type="entry name" value="Cyclase"/>
    <property type="match status" value="1"/>
</dbReference>
<comment type="caution">
    <text evidence="10">The sequence shown here is derived from an EMBL/GenBank/DDBJ whole genome shotgun (WGS) entry which is preliminary data.</text>
</comment>
<dbReference type="InterPro" id="IPR017484">
    <property type="entry name" value="Kynurenine_formamidase_bac"/>
</dbReference>
<proteinExistence type="inferred from homology"/>
<evidence type="ECO:0000256" key="7">
    <source>
        <dbReference type="ARBA" id="ARBA00048496"/>
    </source>
</evidence>
<dbReference type="PANTHER" id="PTHR31118">
    <property type="entry name" value="CYCLASE-LIKE PROTEIN 2"/>
    <property type="match status" value="1"/>
</dbReference>
<dbReference type="FunFam" id="3.50.30.50:FF:000001">
    <property type="entry name" value="Kynurenine formamidase"/>
    <property type="match status" value="1"/>
</dbReference>
<keyword evidence="11" id="KW-1185">Reference proteome</keyword>
<dbReference type="GO" id="GO:0004061">
    <property type="term" value="F:arylformamidase activity"/>
    <property type="evidence" value="ECO:0007669"/>
    <property type="project" value="UniProtKB-UniRule"/>
</dbReference>
<evidence type="ECO:0000256" key="6">
    <source>
        <dbReference type="ARBA" id="ARBA00023079"/>
    </source>
</evidence>
<feature type="binding site" evidence="9">
    <location>
        <position position="169"/>
    </location>
    <ligand>
        <name>Zn(2+)</name>
        <dbReference type="ChEBI" id="CHEBI:29105"/>
        <label>2</label>
    </ligand>
</feature>
<evidence type="ECO:0000256" key="9">
    <source>
        <dbReference type="HAMAP-Rule" id="MF_01969"/>
    </source>
</evidence>
<comment type="subunit">
    <text evidence="2 9">Homodimer.</text>
</comment>
<accession>A0A556PL40</accession>
<dbReference type="Gene3D" id="3.50.30.50">
    <property type="entry name" value="Putative cyclase"/>
    <property type="match status" value="1"/>
</dbReference>
<reference evidence="10 11" key="1">
    <citation type="submission" date="2019-07" db="EMBL/GenBank/DDBJ databases">
        <title>Allobacillus sp. nov. SKP isolated from shrimp paste of Euphausiacea.</title>
        <authorList>
            <person name="Kanchanasin P."/>
            <person name="Tanasupawat S."/>
            <person name="Shi W."/>
            <person name="Wu L."/>
            <person name="Ma J."/>
        </authorList>
    </citation>
    <scope>NUCLEOTIDE SEQUENCE [LARGE SCALE GENOMIC DNA]</scope>
    <source>
        <strain evidence="10 11">SKP4-8</strain>
    </source>
</reference>
<dbReference type="Proteomes" id="UP000316425">
    <property type="component" value="Unassembled WGS sequence"/>
</dbReference>
<dbReference type="InterPro" id="IPR007325">
    <property type="entry name" value="KFase/CYL"/>
</dbReference>
<dbReference type="EC" id="3.5.1.9" evidence="9"/>
<evidence type="ECO:0000256" key="1">
    <source>
        <dbReference type="ARBA" id="ARBA00002204"/>
    </source>
</evidence>
<comment type="catalytic activity">
    <reaction evidence="7 9">
        <text>N-formyl-L-kynurenine + H2O = L-kynurenine + formate + H(+)</text>
        <dbReference type="Rhea" id="RHEA:13009"/>
        <dbReference type="ChEBI" id="CHEBI:15377"/>
        <dbReference type="ChEBI" id="CHEBI:15378"/>
        <dbReference type="ChEBI" id="CHEBI:15740"/>
        <dbReference type="ChEBI" id="CHEBI:57959"/>
        <dbReference type="ChEBI" id="CHEBI:58629"/>
        <dbReference type="EC" id="3.5.1.9"/>
    </reaction>
</comment>
<feature type="binding site" evidence="9">
    <location>
        <position position="46"/>
    </location>
    <ligand>
        <name>Zn(2+)</name>
        <dbReference type="ChEBI" id="CHEBI:29105"/>
        <label>1</label>
    </ligand>
</feature>
<feature type="binding site" evidence="9">
    <location>
        <position position="169"/>
    </location>
    <ligand>
        <name>Zn(2+)</name>
        <dbReference type="ChEBI" id="CHEBI:29105"/>
        <label>1</label>
    </ligand>
</feature>